<dbReference type="SUPFAM" id="SSF103515">
    <property type="entry name" value="Autotransporter"/>
    <property type="match status" value="1"/>
</dbReference>
<dbReference type="InterPro" id="IPR036709">
    <property type="entry name" value="Autotransporte_beta_dom_sf"/>
</dbReference>
<evidence type="ECO:0000313" key="2">
    <source>
        <dbReference type="Proteomes" id="UP001595818"/>
    </source>
</evidence>
<organism evidence="1 2">
    <name type="scientific">Negadavirga shengliensis</name>
    <dbReference type="NCBI Taxonomy" id="1389218"/>
    <lineage>
        <taxon>Bacteria</taxon>
        <taxon>Pseudomonadati</taxon>
        <taxon>Bacteroidota</taxon>
        <taxon>Cytophagia</taxon>
        <taxon>Cytophagales</taxon>
        <taxon>Cyclobacteriaceae</taxon>
        <taxon>Negadavirga</taxon>
    </lineage>
</organism>
<accession>A0ABV9T2M2</accession>
<dbReference type="EMBL" id="JBHSJJ010000007">
    <property type="protein sequence ID" value="MFC4872679.1"/>
    <property type="molecule type" value="Genomic_DNA"/>
</dbReference>
<dbReference type="Gene3D" id="2.40.160.20">
    <property type="match status" value="1"/>
</dbReference>
<dbReference type="Proteomes" id="UP001595818">
    <property type="component" value="Unassembled WGS sequence"/>
</dbReference>
<proteinExistence type="predicted"/>
<keyword evidence="2" id="KW-1185">Reference proteome</keyword>
<evidence type="ECO:0000313" key="1">
    <source>
        <dbReference type="EMBL" id="MFC4872679.1"/>
    </source>
</evidence>
<gene>
    <name evidence="1" type="ORF">ACFPFU_13360</name>
</gene>
<protein>
    <submittedName>
        <fullName evidence="1">DUF3575 domain-containing protein</fullName>
    </submittedName>
</protein>
<name>A0ABV9T2M2_9BACT</name>
<sequence length="184" mass="20800">MKNSILTLLSLAFFIVNGHTQVMEREIPHNNEVKLNIANTILIGSLELGYEHFLDQNQSIGVEVFFFDRFSYISDTDENRDFNATSVLLSYNYYFVNPAQPSGLYVSPFLKYRGGTFTETVDDQTIETDLNSFIIGIGGGYKWVHNDKFALGPYVNIARGFNNDVSTRFSAVEVNAGFSIGFRF</sequence>
<reference evidence="2" key="1">
    <citation type="journal article" date="2019" name="Int. J. Syst. Evol. Microbiol.">
        <title>The Global Catalogue of Microorganisms (GCM) 10K type strain sequencing project: providing services to taxonomists for standard genome sequencing and annotation.</title>
        <authorList>
            <consortium name="The Broad Institute Genomics Platform"/>
            <consortium name="The Broad Institute Genome Sequencing Center for Infectious Disease"/>
            <person name="Wu L."/>
            <person name="Ma J."/>
        </authorList>
    </citation>
    <scope>NUCLEOTIDE SEQUENCE [LARGE SCALE GENOMIC DNA]</scope>
    <source>
        <strain evidence="2">CGMCC 4.7466</strain>
    </source>
</reference>
<comment type="caution">
    <text evidence="1">The sequence shown here is derived from an EMBL/GenBank/DDBJ whole genome shotgun (WGS) entry which is preliminary data.</text>
</comment>
<dbReference type="RefSeq" id="WP_377065262.1">
    <property type="nucleotide sequence ID" value="NZ_JBHSJJ010000007.1"/>
</dbReference>